<dbReference type="SMART" id="SM00239">
    <property type="entry name" value="C2"/>
    <property type="match status" value="1"/>
</dbReference>
<keyword evidence="3" id="KW-1185">Reference proteome</keyword>
<evidence type="ECO:0000259" key="1">
    <source>
        <dbReference type="PROSITE" id="PS50004"/>
    </source>
</evidence>
<dbReference type="CDD" id="cd00030">
    <property type="entry name" value="C2"/>
    <property type="match status" value="1"/>
</dbReference>
<dbReference type="Pfam" id="PF00168">
    <property type="entry name" value="C2"/>
    <property type="match status" value="1"/>
</dbReference>
<dbReference type="PROSITE" id="PS50004">
    <property type="entry name" value="C2"/>
    <property type="match status" value="1"/>
</dbReference>
<organism evidence="2 3">
    <name type="scientific">Naegleria lovaniensis</name>
    <name type="common">Amoeba</name>
    <dbReference type="NCBI Taxonomy" id="51637"/>
    <lineage>
        <taxon>Eukaryota</taxon>
        <taxon>Discoba</taxon>
        <taxon>Heterolobosea</taxon>
        <taxon>Tetramitia</taxon>
        <taxon>Eutetramitia</taxon>
        <taxon>Vahlkampfiidae</taxon>
        <taxon>Naegleria</taxon>
    </lineage>
</organism>
<feature type="domain" description="C2" evidence="1">
    <location>
        <begin position="335"/>
        <end position="464"/>
    </location>
</feature>
<comment type="caution">
    <text evidence="2">The sequence shown here is derived from an EMBL/GenBank/DDBJ whole genome shotgun (WGS) entry which is preliminary data.</text>
</comment>
<name>A0AA88KS28_NAELO</name>
<dbReference type="InterPro" id="IPR035892">
    <property type="entry name" value="C2_domain_sf"/>
</dbReference>
<evidence type="ECO:0000313" key="2">
    <source>
        <dbReference type="EMBL" id="KAG2387702.1"/>
    </source>
</evidence>
<dbReference type="EMBL" id="PYSW02000012">
    <property type="protein sequence ID" value="KAG2387702.1"/>
    <property type="molecule type" value="Genomic_DNA"/>
</dbReference>
<dbReference type="Proteomes" id="UP000816034">
    <property type="component" value="Unassembled WGS sequence"/>
</dbReference>
<accession>A0AA88KS28</accession>
<protein>
    <recommendedName>
        <fullName evidence="1">C2 domain-containing protein</fullName>
    </recommendedName>
</protein>
<dbReference type="SUPFAM" id="SSF49562">
    <property type="entry name" value="C2 domain (Calcium/lipid-binding domain, CaLB)"/>
    <property type="match status" value="1"/>
</dbReference>
<dbReference type="GeneID" id="68093752"/>
<dbReference type="Gene3D" id="2.60.40.150">
    <property type="entry name" value="C2 domain"/>
    <property type="match status" value="1"/>
</dbReference>
<proteinExistence type="predicted"/>
<evidence type="ECO:0000313" key="3">
    <source>
        <dbReference type="Proteomes" id="UP000816034"/>
    </source>
</evidence>
<dbReference type="InterPro" id="IPR000008">
    <property type="entry name" value="C2_dom"/>
</dbReference>
<reference evidence="2 3" key="1">
    <citation type="journal article" date="2018" name="BMC Genomics">
        <title>The genome of Naegleria lovaniensis, the basis for a comparative approach to unravel pathogenicity factors of the human pathogenic amoeba N. fowleri.</title>
        <authorList>
            <person name="Liechti N."/>
            <person name="Schurch N."/>
            <person name="Bruggmann R."/>
            <person name="Wittwer M."/>
        </authorList>
    </citation>
    <scope>NUCLEOTIDE SEQUENCE [LARGE SCALE GENOMIC DNA]</scope>
    <source>
        <strain evidence="2 3">ATCC 30569</strain>
    </source>
</reference>
<dbReference type="RefSeq" id="XP_044551694.1">
    <property type="nucleotide sequence ID" value="XM_044688781.1"/>
</dbReference>
<sequence length="701" mass="80362">MLADHTLDSPLPPLPEAIETYEQTKTNVYDLLRNAPNTLPLEFNGVSSRCVALLFDFQKTEQTSLNHLTPEEKACYLCSIILHEVHDTLHSLHDIAEDKVVKGEVLSQNEIQFIKDLTQQYNTLLEDILPDLEVMAEQQNPSTSFIGSNSQTMVGVDPQQQRADRIIIMDHESRSGLESRQRMNRSNSLASKLKDLTKEYMDMKKANLSTLLLSEDQVSQFENRHISMSNESLMYYTTVMLVSSVDDNHKFRHLFLSNYRMYLSSTNDMLTIKKRIELYDIQKVSKPSKSDADLIDITLSGTAQGRELVLYTNECSKLREEIEKCIEMYKSPSLLQETSIENLENSSKRVQNEKVSIEVTIRKADKLRPSPKKRIDNPIFYMGIGNPEHFGQNREERVKSKSVKTGRSPEWNETFTLDLLPSNELLLDVRLYSKVGATKNDFAYGVVNIPLKEILIPKEETKEMKSELKGKWEIWCGMSKTDTGTRKEVVGDLFATIKLLQDPQALPTWLTNQLAQPKTTLPLACLYTKFLLFENCQEVPYIYGSNIDESKTQMFDSTTDIVSIIQQQSNSLTALIDTRTKRKIYTLEKSSFLKKEYTIRDHEGNVFAKCFHKMKTIRKTKIRMYLMNGEYLYSMEGGCFDDKKKDNEVIVLNSLGYPVASVLFGNKISGRGKMIMVTILDPLVDRPLIITFCLYVLRTTN</sequence>
<gene>
    <name evidence="2" type="ORF">C9374_001296</name>
</gene>
<dbReference type="AlphaFoldDB" id="A0AA88KS28"/>